<evidence type="ECO:0000256" key="3">
    <source>
        <dbReference type="ARBA" id="ARBA00022741"/>
    </source>
</evidence>
<evidence type="ECO:0000256" key="4">
    <source>
        <dbReference type="ARBA" id="ARBA00022777"/>
    </source>
</evidence>
<feature type="binding site" evidence="6">
    <location>
        <position position="55"/>
    </location>
    <ligand>
        <name>ATP</name>
        <dbReference type="ChEBI" id="CHEBI:30616"/>
    </ligand>
</feature>
<proteinExistence type="predicted"/>
<keyword evidence="1" id="KW-0723">Serine/threonine-protein kinase</keyword>
<dbReference type="EC" id="2.7.11.1" evidence="9"/>
<accession>A0A5C6BRI5</accession>
<sequence length="330" mass="37982">MLLIKKILVPLIKRARLKKVNIDARFIKERKLGQGSMSEVWRVKDKLSGRVVALKILDLEKTARLEARFEGLAKPCEGEVAIKLRHPHIVRTLEHGITTNNEQYLVMEYVNGVSLTLPVALQNELMQSHRLTFIVEIGEGLDYFHKQGWIHRDLCPRNILVDRQNSIKLIDFGLVVPNTPPFRAPGNRTGTASYMAPELIKRMPTDQRIDVYSYAVTCYEMYTKQLPHGVDPTLTLDMIVQHINQSPTDIRELVPDIDDQVASTIMTGLAAKPEDRWDSVGAMLHRLRGAKERLEPESEYEYVDDEEAGDDDEYEYEYEDDDGEWEYEDE</sequence>
<evidence type="ECO:0000256" key="5">
    <source>
        <dbReference type="ARBA" id="ARBA00022840"/>
    </source>
</evidence>
<feature type="compositionally biased region" description="Acidic residues" evidence="7">
    <location>
        <begin position="297"/>
        <end position="330"/>
    </location>
</feature>
<keyword evidence="2 9" id="KW-0808">Transferase</keyword>
<dbReference type="SUPFAM" id="SSF56112">
    <property type="entry name" value="Protein kinase-like (PK-like)"/>
    <property type="match status" value="1"/>
</dbReference>
<evidence type="ECO:0000313" key="10">
    <source>
        <dbReference type="Proteomes" id="UP000320735"/>
    </source>
</evidence>
<keyword evidence="3 6" id="KW-0547">Nucleotide-binding</keyword>
<reference evidence="9 10" key="1">
    <citation type="submission" date="2019-02" db="EMBL/GenBank/DDBJ databases">
        <title>Deep-cultivation of Planctomycetes and their phenomic and genomic characterization uncovers novel biology.</title>
        <authorList>
            <person name="Wiegand S."/>
            <person name="Jogler M."/>
            <person name="Boedeker C."/>
            <person name="Pinto D."/>
            <person name="Vollmers J."/>
            <person name="Rivas-Marin E."/>
            <person name="Kohn T."/>
            <person name="Peeters S.H."/>
            <person name="Heuer A."/>
            <person name="Rast P."/>
            <person name="Oberbeckmann S."/>
            <person name="Bunk B."/>
            <person name="Jeske O."/>
            <person name="Meyerdierks A."/>
            <person name="Storesund J.E."/>
            <person name="Kallscheuer N."/>
            <person name="Luecker S."/>
            <person name="Lage O.M."/>
            <person name="Pohl T."/>
            <person name="Merkel B.J."/>
            <person name="Hornburger P."/>
            <person name="Mueller R.-W."/>
            <person name="Bruemmer F."/>
            <person name="Labrenz M."/>
            <person name="Spormann A.M."/>
            <person name="Op Den Camp H."/>
            <person name="Overmann J."/>
            <person name="Amann R."/>
            <person name="Jetten M.S.M."/>
            <person name="Mascher T."/>
            <person name="Medema M.H."/>
            <person name="Devos D.P."/>
            <person name="Kaster A.-K."/>
            <person name="Ovreas L."/>
            <person name="Rohde M."/>
            <person name="Galperin M.Y."/>
            <person name="Jogler C."/>
        </authorList>
    </citation>
    <scope>NUCLEOTIDE SEQUENCE [LARGE SCALE GENOMIC DNA]</scope>
    <source>
        <strain evidence="9 10">CA54</strain>
    </source>
</reference>
<feature type="region of interest" description="Disordered" evidence="7">
    <location>
        <begin position="295"/>
        <end position="330"/>
    </location>
</feature>
<dbReference type="InterPro" id="IPR000719">
    <property type="entry name" value="Prot_kinase_dom"/>
</dbReference>
<gene>
    <name evidence="9" type="primary">spk1</name>
    <name evidence="9" type="ORF">CA54_21270</name>
</gene>
<keyword evidence="4 9" id="KW-0418">Kinase</keyword>
<dbReference type="EMBL" id="SJPP01000001">
    <property type="protein sequence ID" value="TWU13294.1"/>
    <property type="molecule type" value="Genomic_DNA"/>
</dbReference>
<dbReference type="GO" id="GO:0005524">
    <property type="term" value="F:ATP binding"/>
    <property type="evidence" value="ECO:0007669"/>
    <property type="project" value="UniProtKB-UniRule"/>
</dbReference>
<dbReference type="InterPro" id="IPR011009">
    <property type="entry name" value="Kinase-like_dom_sf"/>
</dbReference>
<protein>
    <submittedName>
        <fullName evidence="9">Serine/threonine-protein kinase PK-1</fullName>
        <ecNumber evidence="9">2.7.11.1</ecNumber>
    </submittedName>
</protein>
<evidence type="ECO:0000259" key="8">
    <source>
        <dbReference type="PROSITE" id="PS50011"/>
    </source>
</evidence>
<evidence type="ECO:0000256" key="6">
    <source>
        <dbReference type="PROSITE-ProRule" id="PRU10141"/>
    </source>
</evidence>
<organism evidence="9 10">
    <name type="scientific">Symmachiella macrocystis</name>
    <dbReference type="NCBI Taxonomy" id="2527985"/>
    <lineage>
        <taxon>Bacteria</taxon>
        <taxon>Pseudomonadati</taxon>
        <taxon>Planctomycetota</taxon>
        <taxon>Planctomycetia</taxon>
        <taxon>Planctomycetales</taxon>
        <taxon>Planctomycetaceae</taxon>
        <taxon>Symmachiella</taxon>
    </lineage>
</organism>
<comment type="caution">
    <text evidence="9">The sequence shown here is derived from an EMBL/GenBank/DDBJ whole genome shotgun (WGS) entry which is preliminary data.</text>
</comment>
<dbReference type="Gene3D" id="3.30.200.20">
    <property type="entry name" value="Phosphorylase Kinase, domain 1"/>
    <property type="match status" value="1"/>
</dbReference>
<dbReference type="RefSeq" id="WP_146370639.1">
    <property type="nucleotide sequence ID" value="NZ_SJPP01000001.1"/>
</dbReference>
<dbReference type="PANTHER" id="PTHR24351">
    <property type="entry name" value="RIBOSOMAL PROTEIN S6 KINASE"/>
    <property type="match status" value="1"/>
</dbReference>
<dbReference type="Pfam" id="PF00069">
    <property type="entry name" value="Pkinase"/>
    <property type="match status" value="1"/>
</dbReference>
<dbReference type="PROSITE" id="PS00107">
    <property type="entry name" value="PROTEIN_KINASE_ATP"/>
    <property type="match status" value="1"/>
</dbReference>
<dbReference type="InterPro" id="IPR017441">
    <property type="entry name" value="Protein_kinase_ATP_BS"/>
</dbReference>
<evidence type="ECO:0000313" key="9">
    <source>
        <dbReference type="EMBL" id="TWU13294.1"/>
    </source>
</evidence>
<dbReference type="Gene3D" id="1.10.510.10">
    <property type="entry name" value="Transferase(Phosphotransferase) domain 1"/>
    <property type="match status" value="1"/>
</dbReference>
<dbReference type="OrthoDB" id="6111975at2"/>
<evidence type="ECO:0000256" key="7">
    <source>
        <dbReference type="SAM" id="MobiDB-lite"/>
    </source>
</evidence>
<keyword evidence="5 6" id="KW-0067">ATP-binding</keyword>
<dbReference type="AlphaFoldDB" id="A0A5C6BRI5"/>
<feature type="domain" description="Protein kinase" evidence="8">
    <location>
        <begin position="26"/>
        <end position="288"/>
    </location>
</feature>
<keyword evidence="10" id="KW-1185">Reference proteome</keyword>
<dbReference type="CDD" id="cd14014">
    <property type="entry name" value="STKc_PknB_like"/>
    <property type="match status" value="1"/>
</dbReference>
<dbReference type="Proteomes" id="UP000320735">
    <property type="component" value="Unassembled WGS sequence"/>
</dbReference>
<dbReference type="GO" id="GO:0004674">
    <property type="term" value="F:protein serine/threonine kinase activity"/>
    <property type="evidence" value="ECO:0007669"/>
    <property type="project" value="UniProtKB-KW"/>
</dbReference>
<dbReference type="PROSITE" id="PS50011">
    <property type="entry name" value="PROTEIN_KINASE_DOM"/>
    <property type="match status" value="1"/>
</dbReference>
<name>A0A5C6BRI5_9PLAN</name>
<evidence type="ECO:0000256" key="2">
    <source>
        <dbReference type="ARBA" id="ARBA00022679"/>
    </source>
</evidence>
<evidence type="ECO:0000256" key="1">
    <source>
        <dbReference type="ARBA" id="ARBA00022527"/>
    </source>
</evidence>